<comment type="similarity">
    <text evidence="2">Belongs to the universal ribosomal protein uL18 family.</text>
</comment>
<dbReference type="CDD" id="cd00432">
    <property type="entry name" value="Ribosomal_L18_L5e"/>
    <property type="match status" value="1"/>
</dbReference>
<evidence type="ECO:0000313" key="9">
    <source>
        <dbReference type="EMBL" id="KAK9905083.1"/>
    </source>
</evidence>
<dbReference type="InterPro" id="IPR005485">
    <property type="entry name" value="Rbsml_uL18_euk_arch"/>
</dbReference>
<evidence type="ECO:0000256" key="2">
    <source>
        <dbReference type="ARBA" id="ARBA00007116"/>
    </source>
</evidence>
<dbReference type="HAMAP" id="MF_01337_A">
    <property type="entry name" value="Ribosomal_uL18_A"/>
    <property type="match status" value="1"/>
</dbReference>
<dbReference type="EMBL" id="JALJOT010000012">
    <property type="protein sequence ID" value="KAK9905083.1"/>
    <property type="molecule type" value="Genomic_DNA"/>
</dbReference>
<dbReference type="PANTHER" id="PTHR23410:SF12">
    <property type="entry name" value="LARGE RIBOSOMAL SUBUNIT PROTEIN UL18"/>
    <property type="match status" value="1"/>
</dbReference>
<dbReference type="PANTHER" id="PTHR23410">
    <property type="entry name" value="RIBOSOMAL PROTEIN L5-RELATED"/>
    <property type="match status" value="1"/>
</dbReference>
<dbReference type="InterPro" id="IPR057268">
    <property type="entry name" value="Ribosomal_L18"/>
</dbReference>
<evidence type="ECO:0000256" key="6">
    <source>
        <dbReference type="ARBA" id="ARBA00023274"/>
    </source>
</evidence>
<dbReference type="Gene3D" id="3.30.420.100">
    <property type="match status" value="1"/>
</dbReference>
<keyword evidence="5" id="KW-0689">Ribosomal protein</keyword>
<accession>A0ABR2YH47</accession>
<dbReference type="SUPFAM" id="SSF53137">
    <property type="entry name" value="Translational machinery components"/>
    <property type="match status" value="1"/>
</dbReference>
<dbReference type="Pfam" id="PF14204">
    <property type="entry name" value="Ribosomal_L18_c"/>
    <property type="match status" value="1"/>
</dbReference>
<sequence>MGHVKVVKSGPYHSRYQVKYRRRREGKTDYRARLRLTTQDKNKYNTPKYRFVVRFTNKDVICQVAYATVAGDVIVASAYSHELVNYGLSVGLTNYSATYATGLLLARRVLTKFGLADTYVGQEEATGEDYNVEAADEGPRPFTALLDTGLKRTSTGSKVFAALKGALDGGLDIPHSDKRFVGYSGEDKKLDPEVLRKHIYGGHVAEYMEEMQEEAPEKYQSHFSKWIEAEVEAEDIEDLYKSVHEKIRENPIGEKKERSKPSEAQKKWKPSKLTYEERKAALKEKLAALKEGGADEDEE</sequence>
<keyword evidence="10" id="KW-1185">Reference proteome</keyword>
<comment type="subcellular location">
    <subcellularLocation>
        <location evidence="1">Cytoplasm</location>
    </subcellularLocation>
</comment>
<dbReference type="PRINTS" id="PR00058">
    <property type="entry name" value="RIBOSOMALL5"/>
</dbReference>
<feature type="compositionally biased region" description="Basic and acidic residues" evidence="7">
    <location>
        <begin position="248"/>
        <end position="266"/>
    </location>
</feature>
<gene>
    <name evidence="9" type="ORF">WJX75_009432</name>
</gene>
<feature type="domain" description="Large ribosomal subunit protein uL18 C-terminal eukaryotes" evidence="8">
    <location>
        <begin position="236"/>
        <end position="290"/>
    </location>
</feature>
<dbReference type="Proteomes" id="UP001491310">
    <property type="component" value="Unassembled WGS sequence"/>
</dbReference>
<evidence type="ECO:0000256" key="3">
    <source>
        <dbReference type="ARBA" id="ARBA00011113"/>
    </source>
</evidence>
<organism evidence="9 10">
    <name type="scientific">Coccomyxa subellipsoidea</name>
    <dbReference type="NCBI Taxonomy" id="248742"/>
    <lineage>
        <taxon>Eukaryota</taxon>
        <taxon>Viridiplantae</taxon>
        <taxon>Chlorophyta</taxon>
        <taxon>core chlorophytes</taxon>
        <taxon>Trebouxiophyceae</taxon>
        <taxon>Trebouxiophyceae incertae sedis</taxon>
        <taxon>Coccomyxaceae</taxon>
        <taxon>Coccomyxa</taxon>
    </lineage>
</organism>
<evidence type="ECO:0000256" key="7">
    <source>
        <dbReference type="SAM" id="MobiDB-lite"/>
    </source>
</evidence>
<comment type="caution">
    <text evidence="9">The sequence shown here is derived from an EMBL/GenBank/DDBJ whole genome shotgun (WGS) entry which is preliminary data.</text>
</comment>
<comment type="subunit">
    <text evidence="3">Component of the large ribosomal subunit (LSU).</text>
</comment>
<protein>
    <recommendedName>
        <fullName evidence="8">Large ribosomal subunit protein uL18 C-terminal eukaryotes domain-containing protein</fullName>
    </recommendedName>
</protein>
<dbReference type="InterPro" id="IPR025607">
    <property type="entry name" value="Ribosomal_uL18_C_euk"/>
</dbReference>
<dbReference type="Pfam" id="PF17144">
    <property type="entry name" value="Ribosomal_L5e"/>
    <property type="match status" value="1"/>
</dbReference>
<reference evidence="9 10" key="1">
    <citation type="journal article" date="2024" name="Nat. Commun.">
        <title>Phylogenomics reveals the evolutionary origins of lichenization in chlorophyte algae.</title>
        <authorList>
            <person name="Puginier C."/>
            <person name="Libourel C."/>
            <person name="Otte J."/>
            <person name="Skaloud P."/>
            <person name="Haon M."/>
            <person name="Grisel S."/>
            <person name="Petersen M."/>
            <person name="Berrin J.G."/>
            <person name="Delaux P.M."/>
            <person name="Dal Grande F."/>
            <person name="Keller J."/>
        </authorList>
    </citation>
    <scope>NUCLEOTIDE SEQUENCE [LARGE SCALE GENOMIC DNA]</scope>
    <source>
        <strain evidence="9 10">SAG 216-7</strain>
    </source>
</reference>
<evidence type="ECO:0000256" key="5">
    <source>
        <dbReference type="ARBA" id="ARBA00022980"/>
    </source>
</evidence>
<keyword evidence="6" id="KW-0687">Ribonucleoprotein</keyword>
<evidence type="ECO:0000256" key="1">
    <source>
        <dbReference type="ARBA" id="ARBA00004496"/>
    </source>
</evidence>
<evidence type="ECO:0000313" key="10">
    <source>
        <dbReference type="Proteomes" id="UP001491310"/>
    </source>
</evidence>
<evidence type="ECO:0000259" key="8">
    <source>
        <dbReference type="Pfam" id="PF14204"/>
    </source>
</evidence>
<proteinExistence type="inferred from homology"/>
<name>A0ABR2YH47_9CHLO</name>
<feature type="region of interest" description="Disordered" evidence="7">
    <location>
        <begin position="248"/>
        <end position="272"/>
    </location>
</feature>
<keyword evidence="4" id="KW-0963">Cytoplasm</keyword>
<evidence type="ECO:0000256" key="4">
    <source>
        <dbReference type="ARBA" id="ARBA00022490"/>
    </source>
</evidence>